<feature type="region of interest" description="Disordered" evidence="8">
    <location>
        <begin position="1003"/>
        <end position="1054"/>
    </location>
</feature>
<feature type="compositionally biased region" description="Low complexity" evidence="8">
    <location>
        <begin position="1"/>
        <end position="40"/>
    </location>
</feature>
<comment type="similarity">
    <text evidence="2">Belongs to the CND3 (condensin subunit 3) family.</text>
</comment>
<evidence type="ECO:0000259" key="9">
    <source>
        <dbReference type="Pfam" id="PF12719"/>
    </source>
</evidence>
<protein>
    <recommendedName>
        <fullName evidence="9">Nuclear condensin complex subunit 3 C-terminal domain-containing protein</fullName>
    </recommendedName>
</protein>
<evidence type="ECO:0000256" key="1">
    <source>
        <dbReference type="ARBA" id="ARBA00004286"/>
    </source>
</evidence>
<dbReference type="GO" id="GO:0051301">
    <property type="term" value="P:cell division"/>
    <property type="evidence" value="ECO:0007669"/>
    <property type="project" value="UniProtKB-KW"/>
</dbReference>
<feature type="compositionally biased region" description="Acidic residues" evidence="8">
    <location>
        <begin position="1042"/>
        <end position="1054"/>
    </location>
</feature>
<dbReference type="PANTHER" id="PTHR14418">
    <property type="entry name" value="CONDENSIN COMPLEX SUBUNIT 3-RELATED"/>
    <property type="match status" value="1"/>
</dbReference>
<keyword evidence="6" id="KW-0226">DNA condensation</keyword>
<dbReference type="PANTHER" id="PTHR14418:SF5">
    <property type="entry name" value="CONDENSIN COMPLEX SUBUNIT 3"/>
    <property type="match status" value="1"/>
</dbReference>
<dbReference type="InterPro" id="IPR011989">
    <property type="entry name" value="ARM-like"/>
</dbReference>
<accession>A0A507BAW0</accession>
<comment type="caution">
    <text evidence="10">The sequence shown here is derived from an EMBL/GenBank/DDBJ whole genome shotgun (WGS) entry which is preliminary data.</text>
</comment>
<dbReference type="InterPro" id="IPR016024">
    <property type="entry name" value="ARM-type_fold"/>
</dbReference>
<dbReference type="EMBL" id="SKBQ01000155">
    <property type="protein sequence ID" value="TPX17017.1"/>
    <property type="molecule type" value="Genomic_DNA"/>
</dbReference>
<feature type="compositionally biased region" description="Low complexity" evidence="8">
    <location>
        <begin position="599"/>
        <end position="614"/>
    </location>
</feature>
<evidence type="ECO:0000256" key="3">
    <source>
        <dbReference type="ARBA" id="ARBA00022454"/>
    </source>
</evidence>
<dbReference type="SUPFAM" id="SSF48371">
    <property type="entry name" value="ARM repeat"/>
    <property type="match status" value="1"/>
</dbReference>
<feature type="region of interest" description="Disordered" evidence="8">
    <location>
        <begin position="589"/>
        <end position="619"/>
    </location>
</feature>
<dbReference type="STRING" id="1093900.A0A507BAW0"/>
<name>A0A507BAW0_9PEZI</name>
<evidence type="ECO:0000256" key="2">
    <source>
        <dbReference type="ARBA" id="ARBA00006533"/>
    </source>
</evidence>
<dbReference type="GO" id="GO:0000796">
    <property type="term" value="C:condensin complex"/>
    <property type="evidence" value="ECO:0007669"/>
    <property type="project" value="InterPro"/>
</dbReference>
<dbReference type="InParanoid" id="A0A507BAW0"/>
<dbReference type="GeneID" id="41979774"/>
<keyword evidence="5" id="KW-0498">Mitosis</keyword>
<reference evidence="10 11" key="1">
    <citation type="submission" date="2019-06" db="EMBL/GenBank/DDBJ databases">
        <title>Draft genome sequence of the filamentous fungus Phialemoniopsis curvata isolated from diesel fuel.</title>
        <authorList>
            <person name="Varaljay V.A."/>
            <person name="Lyon W.J."/>
            <person name="Crouch A.L."/>
            <person name="Drake C.E."/>
            <person name="Hollomon J.M."/>
            <person name="Nadeau L.J."/>
            <person name="Nunn H.S."/>
            <person name="Stevenson B.S."/>
            <person name="Bojanowski C.L."/>
            <person name="Crookes-Goodson W.J."/>
        </authorList>
    </citation>
    <scope>NUCLEOTIDE SEQUENCE [LARGE SCALE GENOMIC DNA]</scope>
    <source>
        <strain evidence="10 11">D216</strain>
    </source>
</reference>
<feature type="domain" description="Nuclear condensin complex subunit 3 C-terminal" evidence="9">
    <location>
        <begin position="634"/>
        <end position="921"/>
    </location>
</feature>
<evidence type="ECO:0000256" key="7">
    <source>
        <dbReference type="ARBA" id="ARBA00023306"/>
    </source>
</evidence>
<evidence type="ECO:0000256" key="6">
    <source>
        <dbReference type="ARBA" id="ARBA00023067"/>
    </source>
</evidence>
<sequence>MPARTSTRSTRTSSAAVSHKSSSATLNPRTSTASRASSATFDAPLDTPENALRTQIASVFRDAQKNTASHRKLAVTLRKIQEACSYEPTSANKTGASDFEEDDFNNEFARCVLRAMPVKKTESVGEKTIRFIGLFLRHSIDKDNELMGEVDEDASTMPETPGTRLTGHLVDTIIPLLTTKDKFVRYRATQLISHIINSLDAIDDDLFQKLRHSLLKRIRDKEAMVRAQAVLGLGRLAGNQVDEEGNSDDSDGGAGTGLLDKLLEVLQNDPSADVRRSLLVNLPILPTTLPYLLERARDQDAATRRAVYSRLLPALGDFRHLSLSMREKLLRWGLRDRDENVRKAAGRLFRERWIEDCAGAPPLNEDGKPAEALPPNFDALLELLERIDVVNSGVENGVALEAMRGFWEGRPDYRDAVTFDDNFWETLSAESVFMARSFNEFCRNEGNGKYESLVEEKLPEVTKLAFFLERYMKVLIDAIKRADQQDADEEDEEEDTVEQEFIAEQLLQIALTLDYSDEVGRRKMFALLRRFLSIPELPDEVTKLTIDVLRDICAPDNAGEREFCSIVLEAVADVHDTILDDMDSADAEDSFHSARSEVSSDSTPTKSGKSSKGPELSEEEAREKAIKEIMINMKCLHIVQCMLSNVGGSLQQNDHLVSMLNNLVVPAVRSHEAPVRERGLVCLGLCSLLDRSLAEENLTLFMHFFSKGHTALQITALQILTDILNTHGAQLLSTTPALVKVYVKALRSGAKSPEVQAAATIAASKLLLGRVVTEQETSAELLKTLVVAYFEPSSSGNQSVRQALNYFLPVFCYSRAENQQLMRSVALDALHTLYNIREGLEDDDADVDDEMVSLTTIGACLVDWTDPRKCYSPGLSLDAEKKNVNGDVHLDFANDILERLDSHISKEEKKIVAGLFGKLYVSPASTEEKIRTLYADVSEAVDNQLVADTTGRNALYKIHVSLGKIVNNLDQAAAQHEGFGRRSVSSRATSVALEERTVVEDKTVVHEADIKEEEEGDGEEQQEEDGEGDSNEGTVIQKGDEDSLVEDLLSEEET</sequence>
<evidence type="ECO:0000313" key="10">
    <source>
        <dbReference type="EMBL" id="TPX17017.1"/>
    </source>
</evidence>
<dbReference type="Gene3D" id="1.25.10.10">
    <property type="entry name" value="Leucine-rich Repeat Variant"/>
    <property type="match status" value="2"/>
</dbReference>
<evidence type="ECO:0000313" key="11">
    <source>
        <dbReference type="Proteomes" id="UP000319257"/>
    </source>
</evidence>
<organism evidence="10 11">
    <name type="scientific">Thyridium curvatum</name>
    <dbReference type="NCBI Taxonomy" id="1093900"/>
    <lineage>
        <taxon>Eukaryota</taxon>
        <taxon>Fungi</taxon>
        <taxon>Dikarya</taxon>
        <taxon>Ascomycota</taxon>
        <taxon>Pezizomycotina</taxon>
        <taxon>Sordariomycetes</taxon>
        <taxon>Sordariomycetidae</taxon>
        <taxon>Thyridiales</taxon>
        <taxon>Thyridiaceae</taxon>
        <taxon>Thyridium</taxon>
    </lineage>
</organism>
<dbReference type="InterPro" id="IPR025977">
    <property type="entry name" value="Cnd3_C"/>
</dbReference>
<dbReference type="OrthoDB" id="27187at2759"/>
<keyword evidence="3" id="KW-0158">Chromosome</keyword>
<dbReference type="Proteomes" id="UP000319257">
    <property type="component" value="Unassembled WGS sequence"/>
</dbReference>
<dbReference type="GO" id="GO:0000793">
    <property type="term" value="C:condensed chromosome"/>
    <property type="evidence" value="ECO:0007669"/>
    <property type="project" value="TreeGrafter"/>
</dbReference>
<dbReference type="FunFam" id="1.25.10.10:FF:000363">
    <property type="entry name" value="Nuclear condensin complex subunit 3"/>
    <property type="match status" value="1"/>
</dbReference>
<keyword evidence="7" id="KW-0131">Cell cycle</keyword>
<dbReference type="AlphaFoldDB" id="A0A507BAW0"/>
<dbReference type="RefSeq" id="XP_030998728.1">
    <property type="nucleotide sequence ID" value="XM_031135155.1"/>
</dbReference>
<comment type="subcellular location">
    <subcellularLocation>
        <location evidence="1">Chromosome</location>
    </subcellularLocation>
</comment>
<evidence type="ECO:0000256" key="4">
    <source>
        <dbReference type="ARBA" id="ARBA00022618"/>
    </source>
</evidence>
<dbReference type="GO" id="GO:0007076">
    <property type="term" value="P:mitotic chromosome condensation"/>
    <property type="evidence" value="ECO:0007669"/>
    <property type="project" value="InterPro"/>
</dbReference>
<proteinExistence type="inferred from homology"/>
<keyword evidence="11" id="KW-1185">Reference proteome</keyword>
<gene>
    <name evidence="10" type="ORF">E0L32_012327</name>
</gene>
<dbReference type="FunCoup" id="A0A507BAW0">
    <property type="interactions" value="194"/>
</dbReference>
<keyword evidence="4" id="KW-0132">Cell division</keyword>
<evidence type="ECO:0000256" key="8">
    <source>
        <dbReference type="SAM" id="MobiDB-lite"/>
    </source>
</evidence>
<dbReference type="InterPro" id="IPR027165">
    <property type="entry name" value="CND3"/>
</dbReference>
<feature type="region of interest" description="Disordered" evidence="8">
    <location>
        <begin position="1"/>
        <end position="46"/>
    </location>
</feature>
<evidence type="ECO:0000256" key="5">
    <source>
        <dbReference type="ARBA" id="ARBA00022776"/>
    </source>
</evidence>
<feature type="compositionally biased region" description="Acidic residues" evidence="8">
    <location>
        <begin position="1010"/>
        <end position="1030"/>
    </location>
</feature>
<dbReference type="Pfam" id="PF12719">
    <property type="entry name" value="Cnd3"/>
    <property type="match status" value="1"/>
</dbReference>